<dbReference type="EMBL" id="AGNL01005237">
    <property type="protein sequence ID" value="EJK72830.1"/>
    <property type="molecule type" value="Genomic_DNA"/>
</dbReference>
<evidence type="ECO:0000256" key="1">
    <source>
        <dbReference type="SAM" id="MobiDB-lite"/>
    </source>
</evidence>
<feature type="region of interest" description="Disordered" evidence="1">
    <location>
        <begin position="1"/>
        <end position="72"/>
    </location>
</feature>
<feature type="compositionally biased region" description="Basic and acidic residues" evidence="1">
    <location>
        <begin position="54"/>
        <end position="72"/>
    </location>
</feature>
<evidence type="ECO:0000313" key="2">
    <source>
        <dbReference type="EMBL" id="EJK72830.1"/>
    </source>
</evidence>
<dbReference type="Proteomes" id="UP000266841">
    <property type="component" value="Unassembled WGS sequence"/>
</dbReference>
<feature type="compositionally biased region" description="Basic and acidic residues" evidence="1">
    <location>
        <begin position="1"/>
        <end position="12"/>
    </location>
</feature>
<reference evidence="2 3" key="1">
    <citation type="journal article" date="2012" name="Genome Biol.">
        <title>Genome and low-iron response of an oceanic diatom adapted to chronic iron limitation.</title>
        <authorList>
            <person name="Lommer M."/>
            <person name="Specht M."/>
            <person name="Roy A.S."/>
            <person name="Kraemer L."/>
            <person name="Andreson R."/>
            <person name="Gutowska M.A."/>
            <person name="Wolf J."/>
            <person name="Bergner S.V."/>
            <person name="Schilhabel M.B."/>
            <person name="Klostermeier U.C."/>
            <person name="Beiko R.G."/>
            <person name="Rosenstiel P."/>
            <person name="Hippler M."/>
            <person name="Laroche J."/>
        </authorList>
    </citation>
    <scope>NUCLEOTIDE SEQUENCE [LARGE SCALE GENOMIC DNA]</scope>
    <source>
        <strain evidence="2 3">CCMP1005</strain>
    </source>
</reference>
<feature type="compositionally biased region" description="Basic residues" evidence="1">
    <location>
        <begin position="24"/>
        <end position="37"/>
    </location>
</feature>
<evidence type="ECO:0000313" key="3">
    <source>
        <dbReference type="Proteomes" id="UP000266841"/>
    </source>
</evidence>
<sequence length="72" mass="7899">GRPPREEADLRAGDTTVRPEVPRRAGRRRGRLGRGHQRRDDAAQAREGAGGDEDQNRRGVGEEVGVREEEGG</sequence>
<name>K0T5A5_THAOC</name>
<organism evidence="2 3">
    <name type="scientific">Thalassiosira oceanica</name>
    <name type="common">Marine diatom</name>
    <dbReference type="NCBI Taxonomy" id="159749"/>
    <lineage>
        <taxon>Eukaryota</taxon>
        <taxon>Sar</taxon>
        <taxon>Stramenopiles</taxon>
        <taxon>Ochrophyta</taxon>
        <taxon>Bacillariophyta</taxon>
        <taxon>Coscinodiscophyceae</taxon>
        <taxon>Thalassiosirophycidae</taxon>
        <taxon>Thalassiosirales</taxon>
        <taxon>Thalassiosiraceae</taxon>
        <taxon>Thalassiosira</taxon>
    </lineage>
</organism>
<keyword evidence="3" id="KW-1185">Reference proteome</keyword>
<protein>
    <submittedName>
        <fullName evidence="2">Uncharacterized protein</fullName>
    </submittedName>
</protein>
<proteinExistence type="predicted"/>
<feature type="non-terminal residue" evidence="2">
    <location>
        <position position="1"/>
    </location>
</feature>
<accession>K0T5A5</accession>
<dbReference type="AlphaFoldDB" id="K0T5A5"/>
<gene>
    <name evidence="2" type="ORF">THAOC_05594</name>
</gene>
<comment type="caution">
    <text evidence="2">The sequence shown here is derived from an EMBL/GenBank/DDBJ whole genome shotgun (WGS) entry which is preliminary data.</text>
</comment>